<accession>A0ABR2MSZ9</accession>
<keyword evidence="1" id="KW-1133">Transmembrane helix</keyword>
<sequence>MGILRVLEKRITQNNIKTQYNKLRYVYVCVLLSSHLCQTITLLGLAAEGRRNTKHHNTSKVLCSKRLSGRITLHKNTASGNPQGRFRTLAPRRNHTRPNKAPLNLKERCSLELFRHVILINGGVVLR</sequence>
<proteinExistence type="predicted"/>
<gene>
    <name evidence="2" type="ORF">KSP40_PGU016322</name>
</gene>
<keyword evidence="1" id="KW-0812">Transmembrane</keyword>
<name>A0ABR2MSZ9_9ASPA</name>
<comment type="caution">
    <text evidence="2">The sequence shown here is derived from an EMBL/GenBank/DDBJ whole genome shotgun (WGS) entry which is preliminary data.</text>
</comment>
<evidence type="ECO:0000313" key="3">
    <source>
        <dbReference type="Proteomes" id="UP001412067"/>
    </source>
</evidence>
<keyword evidence="3" id="KW-1185">Reference proteome</keyword>
<evidence type="ECO:0000313" key="2">
    <source>
        <dbReference type="EMBL" id="KAK8966068.1"/>
    </source>
</evidence>
<dbReference type="EMBL" id="JBBWWR010000005">
    <property type="protein sequence ID" value="KAK8966068.1"/>
    <property type="molecule type" value="Genomic_DNA"/>
</dbReference>
<protein>
    <submittedName>
        <fullName evidence="2">Uncharacterized protein</fullName>
    </submittedName>
</protein>
<reference evidence="2 3" key="1">
    <citation type="journal article" date="2022" name="Nat. Plants">
        <title>Genomes of leafy and leafless Platanthera orchids illuminate the evolution of mycoheterotrophy.</title>
        <authorList>
            <person name="Li M.H."/>
            <person name="Liu K.W."/>
            <person name="Li Z."/>
            <person name="Lu H.C."/>
            <person name="Ye Q.L."/>
            <person name="Zhang D."/>
            <person name="Wang J.Y."/>
            <person name="Li Y.F."/>
            <person name="Zhong Z.M."/>
            <person name="Liu X."/>
            <person name="Yu X."/>
            <person name="Liu D.K."/>
            <person name="Tu X.D."/>
            <person name="Liu B."/>
            <person name="Hao Y."/>
            <person name="Liao X.Y."/>
            <person name="Jiang Y.T."/>
            <person name="Sun W.H."/>
            <person name="Chen J."/>
            <person name="Chen Y.Q."/>
            <person name="Ai Y."/>
            <person name="Zhai J.W."/>
            <person name="Wu S.S."/>
            <person name="Zhou Z."/>
            <person name="Hsiao Y.Y."/>
            <person name="Wu W.L."/>
            <person name="Chen Y.Y."/>
            <person name="Lin Y.F."/>
            <person name="Hsu J.L."/>
            <person name="Li C.Y."/>
            <person name="Wang Z.W."/>
            <person name="Zhao X."/>
            <person name="Zhong W.Y."/>
            <person name="Ma X.K."/>
            <person name="Ma L."/>
            <person name="Huang J."/>
            <person name="Chen G.Z."/>
            <person name="Huang M.Z."/>
            <person name="Huang L."/>
            <person name="Peng D.H."/>
            <person name="Luo Y.B."/>
            <person name="Zou S.Q."/>
            <person name="Chen S.P."/>
            <person name="Lan S."/>
            <person name="Tsai W.C."/>
            <person name="Van de Peer Y."/>
            <person name="Liu Z.J."/>
        </authorList>
    </citation>
    <scope>NUCLEOTIDE SEQUENCE [LARGE SCALE GENOMIC DNA]</scope>
    <source>
        <strain evidence="2">Lor288</strain>
    </source>
</reference>
<evidence type="ECO:0000256" key="1">
    <source>
        <dbReference type="SAM" id="Phobius"/>
    </source>
</evidence>
<dbReference type="Proteomes" id="UP001412067">
    <property type="component" value="Unassembled WGS sequence"/>
</dbReference>
<keyword evidence="1" id="KW-0472">Membrane</keyword>
<feature type="transmembrane region" description="Helical" evidence="1">
    <location>
        <begin position="25"/>
        <end position="47"/>
    </location>
</feature>
<organism evidence="2 3">
    <name type="scientific">Platanthera guangdongensis</name>
    <dbReference type="NCBI Taxonomy" id="2320717"/>
    <lineage>
        <taxon>Eukaryota</taxon>
        <taxon>Viridiplantae</taxon>
        <taxon>Streptophyta</taxon>
        <taxon>Embryophyta</taxon>
        <taxon>Tracheophyta</taxon>
        <taxon>Spermatophyta</taxon>
        <taxon>Magnoliopsida</taxon>
        <taxon>Liliopsida</taxon>
        <taxon>Asparagales</taxon>
        <taxon>Orchidaceae</taxon>
        <taxon>Orchidoideae</taxon>
        <taxon>Orchideae</taxon>
        <taxon>Orchidinae</taxon>
        <taxon>Platanthera</taxon>
    </lineage>
</organism>